<dbReference type="GO" id="GO:0016787">
    <property type="term" value="F:hydrolase activity"/>
    <property type="evidence" value="ECO:0007669"/>
    <property type="project" value="UniProtKB-KW"/>
</dbReference>
<dbReference type="RefSeq" id="WP_071468563.1">
    <property type="nucleotide sequence ID" value="NZ_MEHT01000007.1"/>
</dbReference>
<dbReference type="SMART" id="SM00849">
    <property type="entry name" value="Lactamase_B"/>
    <property type="match status" value="1"/>
</dbReference>
<accession>A0A2W7QDG6</accession>
<dbReference type="EMBL" id="QKZQ01000004">
    <property type="protein sequence ID" value="PZX46271.1"/>
    <property type="molecule type" value="Genomic_DNA"/>
</dbReference>
<keyword evidence="2" id="KW-0479">Metal-binding</keyword>
<organism evidence="6 7">
    <name type="scientific">Roseinatronobacter thiooxidans</name>
    <dbReference type="NCBI Taxonomy" id="121821"/>
    <lineage>
        <taxon>Bacteria</taxon>
        <taxon>Pseudomonadati</taxon>
        <taxon>Pseudomonadota</taxon>
        <taxon>Alphaproteobacteria</taxon>
        <taxon>Rhodobacterales</taxon>
        <taxon>Paracoccaceae</taxon>
        <taxon>Roseinatronobacter</taxon>
    </lineage>
</organism>
<dbReference type="GO" id="GO:0046872">
    <property type="term" value="F:metal ion binding"/>
    <property type="evidence" value="ECO:0007669"/>
    <property type="project" value="UniProtKB-KW"/>
</dbReference>
<dbReference type="Proteomes" id="UP000249364">
    <property type="component" value="Unassembled WGS sequence"/>
</dbReference>
<dbReference type="STRING" id="121821.GCA_001870675_01840"/>
<dbReference type="PANTHER" id="PTHR42978:SF6">
    <property type="entry name" value="QUORUM-QUENCHING LACTONASE YTNP-RELATED"/>
    <property type="match status" value="1"/>
</dbReference>
<proteinExistence type="inferred from homology"/>
<evidence type="ECO:0000313" key="7">
    <source>
        <dbReference type="Proteomes" id="UP000249364"/>
    </source>
</evidence>
<name>A0A2W7QDG6_9RHOB</name>
<protein>
    <submittedName>
        <fullName evidence="6">Glyoxylase-like metal-dependent hydrolase (Beta-lactamase superfamily II)</fullName>
    </submittedName>
</protein>
<gene>
    <name evidence="6" type="ORF">LY56_01244</name>
</gene>
<dbReference type="SUPFAM" id="SSF56281">
    <property type="entry name" value="Metallo-hydrolase/oxidoreductase"/>
    <property type="match status" value="1"/>
</dbReference>
<dbReference type="CDD" id="cd07720">
    <property type="entry name" value="OPHC2-like_MBL-fold"/>
    <property type="match status" value="1"/>
</dbReference>
<dbReference type="OrthoDB" id="9773738at2"/>
<keyword evidence="4" id="KW-0862">Zinc</keyword>
<evidence type="ECO:0000313" key="6">
    <source>
        <dbReference type="EMBL" id="PZX46271.1"/>
    </source>
</evidence>
<sequence length="279" mass="29299">MRRTITQTIGEAEVSIITDGAVTFTPDLFPHTAPETITALLSDAGAAEIETNFNAVLIRHSGRVILADAGPRDLFGPGCGFLGEGLAELGVAPDQVDTLVATHLHPDHVAGMITPDGAAVFTNATLFVTDAERAFWSDDTNFSGALSGAADWAKLAQSVLAAYGDRLETLADGQEAVAGLSGMALPGHTPGHFGWRLDSGGHSLVHVGDIVHAPALQVPNPEIGISFDIDMDQARSTRKRLLDQLASDATVFTGGHFLQPAFNKVERAKDGYRLAPGRG</sequence>
<dbReference type="PANTHER" id="PTHR42978">
    <property type="entry name" value="QUORUM-QUENCHING LACTONASE YTNP-RELATED-RELATED"/>
    <property type="match status" value="1"/>
</dbReference>
<keyword evidence="7" id="KW-1185">Reference proteome</keyword>
<comment type="similarity">
    <text evidence="1">Belongs to the metallo-beta-lactamase superfamily.</text>
</comment>
<evidence type="ECO:0000256" key="2">
    <source>
        <dbReference type="ARBA" id="ARBA00022723"/>
    </source>
</evidence>
<evidence type="ECO:0000256" key="3">
    <source>
        <dbReference type="ARBA" id="ARBA00022801"/>
    </source>
</evidence>
<dbReference type="InterPro" id="IPR001279">
    <property type="entry name" value="Metallo-B-lactamas"/>
</dbReference>
<evidence type="ECO:0000256" key="4">
    <source>
        <dbReference type="ARBA" id="ARBA00022833"/>
    </source>
</evidence>
<dbReference type="AlphaFoldDB" id="A0A2W7QDG6"/>
<comment type="caution">
    <text evidence="6">The sequence shown here is derived from an EMBL/GenBank/DDBJ whole genome shotgun (WGS) entry which is preliminary data.</text>
</comment>
<evidence type="ECO:0000259" key="5">
    <source>
        <dbReference type="SMART" id="SM00849"/>
    </source>
</evidence>
<dbReference type="Gene3D" id="3.60.15.10">
    <property type="entry name" value="Ribonuclease Z/Hydroxyacylglutathione hydrolase-like"/>
    <property type="match status" value="1"/>
</dbReference>
<dbReference type="Pfam" id="PF00753">
    <property type="entry name" value="Lactamase_B"/>
    <property type="match status" value="1"/>
</dbReference>
<feature type="domain" description="Metallo-beta-lactamase" evidence="5">
    <location>
        <begin position="52"/>
        <end position="256"/>
    </location>
</feature>
<keyword evidence="3 6" id="KW-0378">Hydrolase</keyword>
<dbReference type="InterPro" id="IPR036866">
    <property type="entry name" value="RibonucZ/Hydroxyglut_hydro"/>
</dbReference>
<evidence type="ECO:0000256" key="1">
    <source>
        <dbReference type="ARBA" id="ARBA00007749"/>
    </source>
</evidence>
<reference evidence="6 7" key="1">
    <citation type="submission" date="2018-06" db="EMBL/GenBank/DDBJ databases">
        <title>Genomic Encyclopedia of Archaeal and Bacterial Type Strains, Phase II (KMG-II): from individual species to whole genera.</title>
        <authorList>
            <person name="Goeker M."/>
        </authorList>
    </citation>
    <scope>NUCLEOTIDE SEQUENCE [LARGE SCALE GENOMIC DNA]</scope>
    <source>
        <strain evidence="6 7">DSM 13087</strain>
    </source>
</reference>
<dbReference type="InterPro" id="IPR051013">
    <property type="entry name" value="MBL_superfamily_lactonases"/>
</dbReference>